<organism evidence="2">
    <name type="scientific">Enterobacter chuandaensis</name>
    <dbReference type="NCBI Taxonomy" id="2497875"/>
    <lineage>
        <taxon>Bacteria</taxon>
        <taxon>Pseudomonadati</taxon>
        <taxon>Pseudomonadota</taxon>
        <taxon>Gammaproteobacteria</taxon>
        <taxon>Enterobacterales</taxon>
        <taxon>Enterobacteriaceae</taxon>
        <taxon>Enterobacter</taxon>
        <taxon>Enterobacter cloacae complex</taxon>
    </lineage>
</organism>
<dbReference type="Proteomes" id="UP001577381">
    <property type="component" value="Unassembled WGS sequence"/>
</dbReference>
<dbReference type="RefSeq" id="WP_265194839.1">
    <property type="nucleotide sequence ID" value="NZ_CP135253.1"/>
</dbReference>
<dbReference type="EMBL" id="JBHGSI010000003">
    <property type="protein sequence ID" value="MFB4719948.1"/>
    <property type="molecule type" value="Genomic_DNA"/>
</dbReference>
<dbReference type="KEGG" id="echu:RQP59_19175"/>
<accession>A0AA96M4T4</accession>
<name>A0AA96M4T4_9ENTR</name>
<proteinExistence type="predicted"/>
<sequence length="90" mass="10264">MGARFYNKYGNNSSSDASLVVLNSTDDFKKWYLELYDMSMFSDTDIAALLNDEKPQEYPCIPLVFDKSEDIIYISTELAKCLSGQLKTEI</sequence>
<evidence type="ECO:0000313" key="3">
    <source>
        <dbReference type="Proteomes" id="UP001577381"/>
    </source>
</evidence>
<dbReference type="EMBL" id="CP135253">
    <property type="protein sequence ID" value="WNS37168.1"/>
    <property type="molecule type" value="Genomic_DNA"/>
</dbReference>
<reference evidence="1 3" key="2">
    <citation type="submission" date="2024-09" db="EMBL/GenBank/DDBJ databases">
        <title>Molecular characterization of Carbapenemase-producing Enterobacter cloacae Complex from Infections in Argentina.</title>
        <authorList>
            <person name="De Mendieta J.M."/>
            <person name="Gomez S."/>
        </authorList>
    </citation>
    <scope>NUCLEOTIDE SEQUENCE [LARGE SCALE GENOMIC DNA]</scope>
    <source>
        <strain evidence="1 3">M23267</strain>
    </source>
</reference>
<evidence type="ECO:0000313" key="2">
    <source>
        <dbReference type="EMBL" id="WNS37168.1"/>
    </source>
</evidence>
<keyword evidence="3" id="KW-1185">Reference proteome</keyword>
<gene>
    <name evidence="1" type="ORF">ACE3KR_13760</name>
    <name evidence="2" type="ORF">RQP59_19175</name>
</gene>
<reference evidence="2" key="1">
    <citation type="submission" date="2023-09" db="EMBL/GenBank/DDBJ databases">
        <title>Coexistence of blaNDM-1 and blaKPC-2 in Enterobacter chuandaensis.</title>
        <authorList>
            <person name="Chen R."/>
        </authorList>
    </citation>
    <scope>NUCLEOTIDE SEQUENCE</scope>
    <source>
        <strain evidence="2">FAHZZU5885</strain>
    </source>
</reference>
<evidence type="ECO:0000313" key="1">
    <source>
        <dbReference type="EMBL" id="MFB4719948.1"/>
    </source>
</evidence>
<protein>
    <submittedName>
        <fullName evidence="2">Uncharacterized protein</fullName>
    </submittedName>
</protein>
<dbReference type="AlphaFoldDB" id="A0AA96M4T4"/>